<evidence type="ECO:0000313" key="1">
    <source>
        <dbReference type="EMBL" id="DAD22966.1"/>
    </source>
</evidence>
<dbReference type="AlphaFoldDB" id="A0A822XVH1"/>
<name>A0A822XVH1_NELNU</name>
<comment type="caution">
    <text evidence="1">The sequence shown here is derived from an EMBL/GenBank/DDBJ whole genome shotgun (WGS) entry which is preliminary data.</text>
</comment>
<organism evidence="1 2">
    <name type="scientific">Nelumbo nucifera</name>
    <name type="common">Sacred lotus</name>
    <dbReference type="NCBI Taxonomy" id="4432"/>
    <lineage>
        <taxon>Eukaryota</taxon>
        <taxon>Viridiplantae</taxon>
        <taxon>Streptophyta</taxon>
        <taxon>Embryophyta</taxon>
        <taxon>Tracheophyta</taxon>
        <taxon>Spermatophyta</taxon>
        <taxon>Magnoliopsida</taxon>
        <taxon>Proteales</taxon>
        <taxon>Nelumbonaceae</taxon>
        <taxon>Nelumbo</taxon>
    </lineage>
</organism>
<dbReference type="EMBL" id="DUZY01000001">
    <property type="protein sequence ID" value="DAD22966.1"/>
    <property type="molecule type" value="Genomic_DNA"/>
</dbReference>
<reference evidence="1 2" key="1">
    <citation type="journal article" date="2020" name="Mol. Biol. Evol.">
        <title>Distinct Expression and Methylation Patterns for Genes with Different Fates following a Single Whole-Genome Duplication in Flowering Plants.</title>
        <authorList>
            <person name="Shi T."/>
            <person name="Rahmani R.S."/>
            <person name="Gugger P.F."/>
            <person name="Wang M."/>
            <person name="Li H."/>
            <person name="Zhang Y."/>
            <person name="Li Z."/>
            <person name="Wang Q."/>
            <person name="Van de Peer Y."/>
            <person name="Marchal K."/>
            <person name="Chen J."/>
        </authorList>
    </citation>
    <scope>NUCLEOTIDE SEQUENCE [LARGE SCALE GENOMIC DNA]</scope>
    <source>
        <tissue evidence="1">Leaf</tissue>
    </source>
</reference>
<accession>A0A822XVH1</accession>
<sequence>MKKRQQPSLEELNYLICWVLIRYDRIAYFITSPLPSASIFTAEPLFVF</sequence>
<dbReference type="Proteomes" id="UP000607653">
    <property type="component" value="Unassembled WGS sequence"/>
</dbReference>
<evidence type="ECO:0000313" key="2">
    <source>
        <dbReference type="Proteomes" id="UP000607653"/>
    </source>
</evidence>
<keyword evidence="2" id="KW-1185">Reference proteome</keyword>
<gene>
    <name evidence="1" type="ORF">HUJ06_024429</name>
</gene>
<proteinExistence type="predicted"/>
<protein>
    <submittedName>
        <fullName evidence="1">Uncharacterized protein</fullName>
    </submittedName>
</protein>